<feature type="domain" description="Multiple myeloma tumor-associated protein 2-like N-terminal" evidence="2">
    <location>
        <begin position="29"/>
        <end position="105"/>
    </location>
</feature>
<evidence type="ECO:0000313" key="3">
    <source>
        <dbReference type="EMBL" id="CAE8618793.1"/>
    </source>
</evidence>
<dbReference type="Pfam" id="PF10159">
    <property type="entry name" value="MMtag"/>
    <property type="match status" value="1"/>
</dbReference>
<dbReference type="Proteomes" id="UP000654075">
    <property type="component" value="Unassembled WGS sequence"/>
</dbReference>
<feature type="non-terminal residue" evidence="3">
    <location>
        <position position="252"/>
    </location>
</feature>
<feature type="region of interest" description="Disordered" evidence="1">
    <location>
        <begin position="197"/>
        <end position="252"/>
    </location>
</feature>
<gene>
    <name evidence="3" type="ORF">PGLA1383_LOCUS36389</name>
</gene>
<dbReference type="PANTHER" id="PTHR14580">
    <property type="entry name" value="MULTIPLE MYELOMA TUMOR-ASSOCIATED PROTEIN 2 FAMILY MEMBER"/>
    <property type="match status" value="1"/>
</dbReference>
<feature type="non-terminal residue" evidence="3">
    <location>
        <position position="1"/>
    </location>
</feature>
<evidence type="ECO:0000313" key="4">
    <source>
        <dbReference type="Proteomes" id="UP000654075"/>
    </source>
</evidence>
<evidence type="ECO:0000259" key="2">
    <source>
        <dbReference type="Pfam" id="PF10159"/>
    </source>
</evidence>
<dbReference type="OrthoDB" id="5390672at2759"/>
<name>A0A813G144_POLGL</name>
<reference evidence="3" key="1">
    <citation type="submission" date="2021-02" db="EMBL/GenBank/DDBJ databases">
        <authorList>
            <person name="Dougan E. K."/>
            <person name="Rhodes N."/>
            <person name="Thang M."/>
            <person name="Chan C."/>
        </authorList>
    </citation>
    <scope>NUCLEOTIDE SEQUENCE</scope>
</reference>
<accession>A0A813G144</accession>
<proteinExistence type="predicted"/>
<keyword evidence="4" id="KW-1185">Reference proteome</keyword>
<comment type="caution">
    <text evidence="3">The sequence shown here is derived from an EMBL/GenBank/DDBJ whole genome shotgun (WGS) entry which is preliminary data.</text>
</comment>
<feature type="compositionally biased region" description="Basic and acidic residues" evidence="1">
    <location>
        <begin position="214"/>
        <end position="228"/>
    </location>
</feature>
<evidence type="ECO:0000256" key="1">
    <source>
        <dbReference type="SAM" id="MobiDB-lite"/>
    </source>
</evidence>
<dbReference type="EMBL" id="CAJNNV010026681">
    <property type="protein sequence ID" value="CAE8618793.1"/>
    <property type="molecule type" value="Genomic_DNA"/>
</dbReference>
<dbReference type="InterPro" id="IPR019315">
    <property type="entry name" value="MMTA2_N"/>
</dbReference>
<protein>
    <recommendedName>
        <fullName evidence="2">Multiple myeloma tumor-associated protein 2-like N-terminal domain-containing protein</fullName>
    </recommendedName>
</protein>
<organism evidence="3 4">
    <name type="scientific">Polarella glacialis</name>
    <name type="common">Dinoflagellate</name>
    <dbReference type="NCBI Taxonomy" id="89957"/>
    <lineage>
        <taxon>Eukaryota</taxon>
        <taxon>Sar</taxon>
        <taxon>Alveolata</taxon>
        <taxon>Dinophyceae</taxon>
        <taxon>Suessiales</taxon>
        <taxon>Suessiaceae</taxon>
        <taxon>Polarella</taxon>
    </lineage>
</organism>
<dbReference type="AlphaFoldDB" id="A0A813G144"/>
<dbReference type="PANTHER" id="PTHR14580:SF0">
    <property type="entry name" value="MULTIPLE MYELOMA TUMOR-ASSOCIATED PROTEIN 2"/>
    <property type="match status" value="1"/>
</dbReference>
<sequence>SPLFLDSGLDAAVRQLPAMTEFKMRVREGCRGGQEQFKWNSIKDQDFKDRECYLGQSSKVGTMSKFGKYYKHDWYAQSRDTAENISEERQSVQAFEEELMQEALGLKPKKLLLAKVQMNEQELKEFLKAKKGEDKNGREVMGPQKKIMTNEYGEQVSTSNEEYIGDAFRDAQIKGLGFAHHRDAKLEKIKAEVMGTKSELKGKEAPAAPPPVKGEVKEEIDESKVKAELDDDDDARSTIGVASVGTKRERVD</sequence>
<dbReference type="InterPro" id="IPR039207">
    <property type="entry name" value="MMTAG2-like"/>
</dbReference>